<comment type="catalytic activity">
    <reaction evidence="8">
        <text>[RNA] containing guanosine + H2O = an [RNA fragment]-3'-guanosine-3'-phosphate + a 5'-hydroxy-ribonucleotide-3'-[RNA fragment].</text>
        <dbReference type="EC" id="4.6.1.24"/>
    </reaction>
</comment>
<evidence type="ECO:0000256" key="6">
    <source>
        <dbReference type="ARBA" id="ARBA00023157"/>
    </source>
</evidence>
<dbReference type="InterPro" id="IPR000026">
    <property type="entry name" value="N1-like"/>
</dbReference>
<evidence type="ECO:0000256" key="2">
    <source>
        <dbReference type="ARBA" id="ARBA00012549"/>
    </source>
</evidence>
<dbReference type="Proteomes" id="UP000015100">
    <property type="component" value="Unassembled WGS sequence"/>
</dbReference>
<evidence type="ECO:0000256" key="7">
    <source>
        <dbReference type="ARBA" id="ARBA00023239"/>
    </source>
</evidence>
<comment type="similarity">
    <text evidence="1">Belongs to the ribonuclease N1/T1 family.</text>
</comment>
<organism evidence="10 11">
    <name type="scientific">Dactylellina haptotyla (strain CBS 200.50)</name>
    <name type="common">Nematode-trapping fungus</name>
    <name type="synonym">Monacrosporium haptotylum</name>
    <dbReference type="NCBI Taxonomy" id="1284197"/>
    <lineage>
        <taxon>Eukaryota</taxon>
        <taxon>Fungi</taxon>
        <taxon>Dikarya</taxon>
        <taxon>Ascomycota</taxon>
        <taxon>Pezizomycotina</taxon>
        <taxon>Orbiliomycetes</taxon>
        <taxon>Orbiliales</taxon>
        <taxon>Orbiliaceae</taxon>
        <taxon>Dactylellina</taxon>
    </lineage>
</organism>
<keyword evidence="3" id="KW-0540">Nuclease</keyword>
<gene>
    <name evidence="10" type="ORF">H072_2972</name>
</gene>
<dbReference type="OMA" id="ACAYTCG"/>
<evidence type="ECO:0000313" key="11">
    <source>
        <dbReference type="Proteomes" id="UP000015100"/>
    </source>
</evidence>
<protein>
    <recommendedName>
        <fullName evidence="2">ribonuclease T1</fullName>
        <ecNumber evidence="2">4.6.1.24</ecNumber>
    </recommendedName>
</protein>
<keyword evidence="7" id="KW-0456">Lyase</keyword>
<proteinExistence type="inferred from homology"/>
<evidence type="ECO:0000256" key="5">
    <source>
        <dbReference type="ARBA" id="ARBA00022801"/>
    </source>
</evidence>
<keyword evidence="9" id="KW-0732">Signal</keyword>
<dbReference type="EC" id="4.6.1.24" evidence="2"/>
<feature type="signal peptide" evidence="9">
    <location>
        <begin position="1"/>
        <end position="20"/>
    </location>
</feature>
<keyword evidence="11" id="KW-1185">Reference proteome</keyword>
<comment type="caution">
    <text evidence="10">The sequence shown here is derived from an EMBL/GenBank/DDBJ whole genome shotgun (WGS) entry which is preliminary data.</text>
</comment>
<evidence type="ECO:0000313" key="10">
    <source>
        <dbReference type="EMBL" id="EPS43045.1"/>
    </source>
</evidence>
<dbReference type="InterPro" id="IPR016191">
    <property type="entry name" value="Ribonuclease/ribotoxin"/>
</dbReference>
<evidence type="ECO:0000256" key="3">
    <source>
        <dbReference type="ARBA" id="ARBA00022722"/>
    </source>
</evidence>
<evidence type="ECO:0000256" key="8">
    <source>
        <dbReference type="ARBA" id="ARBA00034015"/>
    </source>
</evidence>
<dbReference type="HOGENOM" id="CLU_111658_2_0_1"/>
<keyword evidence="6" id="KW-1015">Disulfide bond</keyword>
<feature type="chain" id="PRO_5004560557" description="ribonuclease T1" evidence="9">
    <location>
        <begin position="21"/>
        <end position="157"/>
    </location>
</feature>
<dbReference type="SUPFAM" id="SSF53933">
    <property type="entry name" value="Microbial ribonucleases"/>
    <property type="match status" value="1"/>
</dbReference>
<accession>S8AJA0</accession>
<dbReference type="OrthoDB" id="5425539at2759"/>
<keyword evidence="4" id="KW-0255">Endonuclease</keyword>
<evidence type="ECO:0000256" key="1">
    <source>
        <dbReference type="ARBA" id="ARBA00009006"/>
    </source>
</evidence>
<dbReference type="GO" id="GO:0016787">
    <property type="term" value="F:hydrolase activity"/>
    <property type="evidence" value="ECO:0007669"/>
    <property type="project" value="UniProtKB-KW"/>
</dbReference>
<dbReference type="EMBL" id="AQGS01000090">
    <property type="protein sequence ID" value="EPS43045.1"/>
    <property type="molecule type" value="Genomic_DNA"/>
</dbReference>
<dbReference type="GO" id="GO:0046589">
    <property type="term" value="F:ribonuclease T1 activity"/>
    <property type="evidence" value="ECO:0007669"/>
    <property type="project" value="UniProtKB-EC"/>
</dbReference>
<dbReference type="Pfam" id="PF00545">
    <property type="entry name" value="Ribonuclease"/>
    <property type="match status" value="1"/>
</dbReference>
<dbReference type="eggNOG" id="ENOG502SA4T">
    <property type="taxonomic scope" value="Eukaryota"/>
</dbReference>
<evidence type="ECO:0000256" key="9">
    <source>
        <dbReference type="SAM" id="SignalP"/>
    </source>
</evidence>
<dbReference type="Gene3D" id="3.10.450.30">
    <property type="entry name" value="Microbial ribonucleases"/>
    <property type="match status" value="1"/>
</dbReference>
<sequence>MKSLSVPIFLSLLLAPVVFSKVQGVTEINCGGKAWNLDQVQSASDESLGHVNDGSTVGNNNYPHKFNNREGFDFSKECTEPFYEFPIVKGGDYDGGPPNTDRVVIGTVKGGSAFFCGAITHTGAEGNNFKECHDRGNKTIPVVGKRIMRRGIRLPLA</sequence>
<dbReference type="GO" id="GO:0003723">
    <property type="term" value="F:RNA binding"/>
    <property type="evidence" value="ECO:0007669"/>
    <property type="project" value="InterPro"/>
</dbReference>
<dbReference type="AlphaFoldDB" id="S8AJA0"/>
<reference evidence="11" key="2">
    <citation type="submission" date="2013-04" db="EMBL/GenBank/DDBJ databases">
        <title>Genomic mechanisms accounting for the adaptation to parasitism in nematode-trapping fungi.</title>
        <authorList>
            <person name="Ahren D.G."/>
        </authorList>
    </citation>
    <scope>NUCLEOTIDE SEQUENCE [LARGE SCALE GENOMIC DNA]</scope>
    <source>
        <strain evidence="11">CBS 200.50</strain>
    </source>
</reference>
<keyword evidence="5" id="KW-0378">Hydrolase</keyword>
<name>S8AJA0_DACHA</name>
<evidence type="ECO:0000256" key="4">
    <source>
        <dbReference type="ARBA" id="ARBA00022759"/>
    </source>
</evidence>
<reference evidence="10 11" key="1">
    <citation type="journal article" date="2013" name="PLoS Genet.">
        <title>Genomic mechanisms accounting for the adaptation to parasitism in nematode-trapping fungi.</title>
        <authorList>
            <person name="Meerupati T."/>
            <person name="Andersson K.M."/>
            <person name="Friman E."/>
            <person name="Kumar D."/>
            <person name="Tunlid A."/>
            <person name="Ahren D."/>
        </authorList>
    </citation>
    <scope>NUCLEOTIDE SEQUENCE [LARGE SCALE GENOMIC DNA]</scope>
    <source>
        <strain evidence="10 11">CBS 200.50</strain>
    </source>
</reference>
<dbReference type="PANTHER" id="PTHR42104">
    <property type="entry name" value="EXTRACELLULAR GUANYL-SPECIFIC RIBONUCLEASE RNTA (AFU_ORTHOLOGUE AFUA_4G03230)"/>
    <property type="match status" value="1"/>
</dbReference>
<dbReference type="PANTHER" id="PTHR42104:SF1">
    <property type="entry name" value="EXTRACELLULAR GUANYL-SPECIFIC RIBONUCLEASE RNTA (AFU_ORTHOLOGUE AFUA_4G03230)"/>
    <property type="match status" value="1"/>
</dbReference>